<dbReference type="Proteomes" id="UP001189624">
    <property type="component" value="Chromosome 2"/>
</dbReference>
<evidence type="ECO:0000256" key="1">
    <source>
        <dbReference type="SAM" id="MobiDB-lite"/>
    </source>
</evidence>
<accession>A0AA86RY79</accession>
<organism evidence="2 3">
    <name type="scientific">Sphenostylis stenocarpa</name>
    <dbReference type="NCBI Taxonomy" id="92480"/>
    <lineage>
        <taxon>Eukaryota</taxon>
        <taxon>Viridiplantae</taxon>
        <taxon>Streptophyta</taxon>
        <taxon>Embryophyta</taxon>
        <taxon>Tracheophyta</taxon>
        <taxon>Spermatophyta</taxon>
        <taxon>Magnoliopsida</taxon>
        <taxon>eudicotyledons</taxon>
        <taxon>Gunneridae</taxon>
        <taxon>Pentapetalae</taxon>
        <taxon>rosids</taxon>
        <taxon>fabids</taxon>
        <taxon>Fabales</taxon>
        <taxon>Fabaceae</taxon>
        <taxon>Papilionoideae</taxon>
        <taxon>50 kb inversion clade</taxon>
        <taxon>NPAAA clade</taxon>
        <taxon>indigoferoid/millettioid clade</taxon>
        <taxon>Phaseoleae</taxon>
        <taxon>Sphenostylis</taxon>
    </lineage>
</organism>
<dbReference type="EMBL" id="OY731399">
    <property type="protein sequence ID" value="CAJ1931853.1"/>
    <property type="molecule type" value="Genomic_DNA"/>
</dbReference>
<feature type="compositionally biased region" description="Polar residues" evidence="1">
    <location>
        <begin position="134"/>
        <end position="144"/>
    </location>
</feature>
<gene>
    <name evidence="2" type="ORF">AYBTSS11_LOCUS5488</name>
</gene>
<reference evidence="2" key="1">
    <citation type="submission" date="2023-10" db="EMBL/GenBank/DDBJ databases">
        <authorList>
            <person name="Domelevo Entfellner J.-B."/>
        </authorList>
    </citation>
    <scope>NUCLEOTIDE SEQUENCE</scope>
</reference>
<name>A0AA86RY79_9FABA</name>
<protein>
    <submittedName>
        <fullName evidence="2">Uncharacterized protein</fullName>
    </submittedName>
</protein>
<evidence type="ECO:0000313" key="3">
    <source>
        <dbReference type="Proteomes" id="UP001189624"/>
    </source>
</evidence>
<sequence>MKGRHWLPIEESGNGMERGKMISEGQKQKLKMMATETVIPHRFPLWRISVRSIPLLGGFRTHSYLTNLEKKSNKLVFGFWSGERRSSVEDDAIFSDIIGNTLGLKRGDRFVAMFGKCGIVPSQKDTHKPIPSPAITNSHVTLPP</sequence>
<keyword evidence="3" id="KW-1185">Reference proteome</keyword>
<feature type="region of interest" description="Disordered" evidence="1">
    <location>
        <begin position="124"/>
        <end position="144"/>
    </location>
</feature>
<proteinExistence type="predicted"/>
<dbReference type="Gramene" id="rna-AYBTSS11_LOCUS5488">
    <property type="protein sequence ID" value="CAJ1931853.1"/>
    <property type="gene ID" value="gene-AYBTSS11_LOCUS5488"/>
</dbReference>
<evidence type="ECO:0000313" key="2">
    <source>
        <dbReference type="EMBL" id="CAJ1931853.1"/>
    </source>
</evidence>
<dbReference type="AlphaFoldDB" id="A0AA86RY79"/>